<proteinExistence type="predicted"/>
<dbReference type="RefSeq" id="XP_004257129.1">
    <property type="nucleotide sequence ID" value="XM_004257081.1"/>
</dbReference>
<organism evidence="1 2">
    <name type="scientific">Entamoeba invadens IP1</name>
    <dbReference type="NCBI Taxonomy" id="370355"/>
    <lineage>
        <taxon>Eukaryota</taxon>
        <taxon>Amoebozoa</taxon>
        <taxon>Evosea</taxon>
        <taxon>Archamoebae</taxon>
        <taxon>Mastigamoebida</taxon>
        <taxon>Entamoebidae</taxon>
        <taxon>Entamoeba</taxon>
    </lineage>
</organism>
<protein>
    <submittedName>
        <fullName evidence="1">Uncharacterized protein</fullName>
    </submittedName>
</protein>
<dbReference type="KEGG" id="eiv:EIN_215110"/>
<dbReference type="VEuPathDB" id="AmoebaDB:EIN_215110"/>
<name>A0A0A1U7J3_ENTIV</name>
<sequence length="264" mass="31089">MAEEYKSNFDDVNSAVDAFFNYPLRLSNKKRPSKGVINCGGEFLKIFEKHLGEKTHLDGDELSPFMKEVGIPEDGFYLYVMSYLGETKEFGNFSQMQMKAFTEKIVLTGAYQKDIEDYFNKEIQKQNHKFLMFVHQQLKVMIFALNKEQNKLDTMTEKQMNVSFRVREQGKTEFVDMLNAVYQDVLLSEIYNSPVFPLFLNFVKDVKKRLSISKDEFSYITDFIREFNTIKKLKISQDVIDEKVYLPQLYQDFLEFVNTKPSKK</sequence>
<evidence type="ECO:0000313" key="1">
    <source>
        <dbReference type="EMBL" id="ELP90358.1"/>
    </source>
</evidence>
<evidence type="ECO:0000313" key="2">
    <source>
        <dbReference type="Proteomes" id="UP000014680"/>
    </source>
</evidence>
<reference evidence="1" key="1">
    <citation type="submission" date="2012-10" db="EMBL/GenBank/DDBJ databases">
        <authorList>
            <person name="Zafar N."/>
            <person name="Inman J."/>
            <person name="Hall N."/>
            <person name="Lorenzi H."/>
            <person name="Caler E."/>
        </authorList>
    </citation>
    <scope>NUCLEOTIDE SEQUENCE [LARGE SCALE GENOMIC DNA]</scope>
    <source>
        <strain evidence="1">IP1</strain>
    </source>
</reference>
<dbReference type="AlphaFoldDB" id="A0A0A1U7J3"/>
<dbReference type="OrthoDB" id="25887at2759"/>
<gene>
    <name evidence="1" type="ORF">EIN_215110</name>
</gene>
<dbReference type="EMBL" id="KB206487">
    <property type="protein sequence ID" value="ELP90358.1"/>
    <property type="molecule type" value="Genomic_DNA"/>
</dbReference>
<accession>A0A0A1U7J3</accession>
<dbReference type="OMA" id="KGVINCG"/>
<keyword evidence="2" id="KW-1185">Reference proteome</keyword>
<dbReference type="Proteomes" id="UP000014680">
    <property type="component" value="Unassembled WGS sequence"/>
</dbReference>
<dbReference type="GeneID" id="14889336"/>